<dbReference type="AlphaFoldDB" id="A0AAV1EBM6"/>
<evidence type="ECO:0000256" key="4">
    <source>
        <dbReference type="ARBA" id="ARBA00023163"/>
    </source>
</evidence>
<protein>
    <submittedName>
        <fullName evidence="8">OLC1v1018449C1</fullName>
    </submittedName>
</protein>
<dbReference type="PANTHER" id="PTHR31920">
    <property type="entry name" value="B3 DOMAIN-CONTAINING"/>
    <property type="match status" value="1"/>
</dbReference>
<dbReference type="Proteomes" id="UP001161247">
    <property type="component" value="Chromosome 8"/>
</dbReference>
<keyword evidence="5" id="KW-0539">Nucleus</keyword>
<evidence type="ECO:0000256" key="1">
    <source>
        <dbReference type="ARBA" id="ARBA00004123"/>
    </source>
</evidence>
<dbReference type="SUPFAM" id="SSF101936">
    <property type="entry name" value="DNA-binding pseudobarrel domain"/>
    <property type="match status" value="2"/>
</dbReference>
<evidence type="ECO:0000313" key="9">
    <source>
        <dbReference type="Proteomes" id="UP001161247"/>
    </source>
</evidence>
<evidence type="ECO:0000256" key="2">
    <source>
        <dbReference type="ARBA" id="ARBA00023015"/>
    </source>
</evidence>
<gene>
    <name evidence="8" type="ORF">OLC1_LOCUS23220</name>
</gene>
<organism evidence="8 9">
    <name type="scientific">Oldenlandia corymbosa var. corymbosa</name>
    <dbReference type="NCBI Taxonomy" id="529605"/>
    <lineage>
        <taxon>Eukaryota</taxon>
        <taxon>Viridiplantae</taxon>
        <taxon>Streptophyta</taxon>
        <taxon>Embryophyta</taxon>
        <taxon>Tracheophyta</taxon>
        <taxon>Spermatophyta</taxon>
        <taxon>Magnoliopsida</taxon>
        <taxon>eudicotyledons</taxon>
        <taxon>Gunneridae</taxon>
        <taxon>Pentapetalae</taxon>
        <taxon>asterids</taxon>
        <taxon>lamiids</taxon>
        <taxon>Gentianales</taxon>
        <taxon>Rubiaceae</taxon>
        <taxon>Rubioideae</taxon>
        <taxon>Spermacoceae</taxon>
        <taxon>Hedyotis-Oldenlandia complex</taxon>
        <taxon>Oldenlandia</taxon>
    </lineage>
</organism>
<accession>A0AAV1EBM6</accession>
<dbReference type="InterPro" id="IPR015300">
    <property type="entry name" value="DNA-bd_pseudobarrel_sf"/>
</dbReference>
<evidence type="ECO:0000256" key="3">
    <source>
        <dbReference type="ARBA" id="ARBA00023125"/>
    </source>
</evidence>
<dbReference type="GO" id="GO:0003677">
    <property type="term" value="F:DNA binding"/>
    <property type="evidence" value="ECO:0007669"/>
    <property type="project" value="UniProtKB-KW"/>
</dbReference>
<dbReference type="Pfam" id="PF02362">
    <property type="entry name" value="B3"/>
    <property type="match status" value="2"/>
</dbReference>
<feature type="domain" description="TF-B3" evidence="7">
    <location>
        <begin position="179"/>
        <end position="276"/>
    </location>
</feature>
<proteinExistence type="predicted"/>
<sequence length="283" mass="32710">MDGESGKQSKRIPQFFKFFDATKYSDHLHIPSAFVSLMGENKLPRSAFLRDEYGNKWPVELTRMESEWYFGEGWAKVAGDNRMEHCDFIAFQFDGIKTFHFKMIGNDSCSKVGVGSLKFLHLEDPESENDEDEEGGDELPQQFRDDDDEDDAEKKRGKATIDIYGAKMIQSGLFVQPRNPYFVTKIRTNRARELYIPADVVRDFKVNLPEKIALRDPAGRDHWEARLKTWKDGRTFYTGGWKKLCLANNIGDQDRCVCEFVKEEAGKLLLQIHIVRHPCRCGH</sequence>
<dbReference type="CDD" id="cd10017">
    <property type="entry name" value="B3_DNA"/>
    <property type="match status" value="2"/>
</dbReference>
<dbReference type="SMART" id="SM01019">
    <property type="entry name" value="B3"/>
    <property type="match status" value="2"/>
</dbReference>
<dbReference type="InterPro" id="IPR003340">
    <property type="entry name" value="B3_DNA-bd"/>
</dbReference>
<evidence type="ECO:0000256" key="5">
    <source>
        <dbReference type="ARBA" id="ARBA00023242"/>
    </source>
</evidence>
<keyword evidence="3" id="KW-0238">DNA-binding</keyword>
<feature type="region of interest" description="Disordered" evidence="6">
    <location>
        <begin position="124"/>
        <end position="156"/>
    </location>
</feature>
<dbReference type="Gene3D" id="2.40.330.10">
    <property type="entry name" value="DNA-binding pseudobarrel domain"/>
    <property type="match status" value="2"/>
</dbReference>
<name>A0AAV1EBM6_OLDCO</name>
<comment type="subcellular location">
    <subcellularLocation>
        <location evidence="1">Nucleus</location>
    </subcellularLocation>
</comment>
<reference evidence="8" key="1">
    <citation type="submission" date="2023-03" db="EMBL/GenBank/DDBJ databases">
        <authorList>
            <person name="Julca I."/>
        </authorList>
    </citation>
    <scope>NUCLEOTIDE SEQUENCE</scope>
</reference>
<keyword evidence="2" id="KW-0805">Transcription regulation</keyword>
<dbReference type="PANTHER" id="PTHR31920:SF135">
    <property type="entry name" value="B3 DOMAIN-CONTAINING PROTEIN OS03G0621600-RELATED"/>
    <property type="match status" value="1"/>
</dbReference>
<feature type="compositionally biased region" description="Acidic residues" evidence="6">
    <location>
        <begin position="125"/>
        <end position="137"/>
    </location>
</feature>
<feature type="domain" description="TF-B3" evidence="7">
    <location>
        <begin position="13"/>
        <end position="107"/>
    </location>
</feature>
<evidence type="ECO:0000256" key="6">
    <source>
        <dbReference type="SAM" id="MobiDB-lite"/>
    </source>
</evidence>
<evidence type="ECO:0000313" key="8">
    <source>
        <dbReference type="EMBL" id="CAI9117112.1"/>
    </source>
</evidence>
<dbReference type="InterPro" id="IPR050655">
    <property type="entry name" value="Plant_B3_domain"/>
</dbReference>
<dbReference type="GO" id="GO:0005634">
    <property type="term" value="C:nucleus"/>
    <property type="evidence" value="ECO:0007669"/>
    <property type="project" value="UniProtKB-SubCell"/>
</dbReference>
<keyword evidence="4" id="KW-0804">Transcription</keyword>
<keyword evidence="9" id="KW-1185">Reference proteome</keyword>
<evidence type="ECO:0000259" key="7">
    <source>
        <dbReference type="PROSITE" id="PS50863"/>
    </source>
</evidence>
<dbReference type="EMBL" id="OX459125">
    <property type="protein sequence ID" value="CAI9117112.1"/>
    <property type="molecule type" value="Genomic_DNA"/>
</dbReference>
<dbReference type="PROSITE" id="PS50863">
    <property type="entry name" value="B3"/>
    <property type="match status" value="2"/>
</dbReference>